<evidence type="ECO:0000313" key="3">
    <source>
        <dbReference type="Proteomes" id="UP000823775"/>
    </source>
</evidence>
<reference evidence="2 3" key="1">
    <citation type="journal article" date="2021" name="BMC Genomics">
        <title>Datura genome reveals duplications of psychoactive alkaloid biosynthetic genes and high mutation rate following tissue culture.</title>
        <authorList>
            <person name="Rajewski A."/>
            <person name="Carter-House D."/>
            <person name="Stajich J."/>
            <person name="Litt A."/>
        </authorList>
    </citation>
    <scope>NUCLEOTIDE SEQUENCE [LARGE SCALE GENOMIC DNA]</scope>
    <source>
        <strain evidence="2">AR-01</strain>
    </source>
</reference>
<sequence>MAFTGELPVRPSETPDEAHVGVQGFKPLSQTCVTPVLLTNRRFAGLHLYFAGVPP</sequence>
<name>A0ABS8WQ42_DATST</name>
<gene>
    <name evidence="2" type="ORF">HAX54_050330</name>
</gene>
<evidence type="ECO:0000313" key="2">
    <source>
        <dbReference type="EMBL" id="MCE3051610.1"/>
    </source>
</evidence>
<accession>A0ABS8WQ42</accession>
<dbReference type="EMBL" id="JACEIK010008770">
    <property type="protein sequence ID" value="MCE3051610.1"/>
    <property type="molecule type" value="Genomic_DNA"/>
</dbReference>
<dbReference type="Proteomes" id="UP000823775">
    <property type="component" value="Unassembled WGS sequence"/>
</dbReference>
<keyword evidence="3" id="KW-1185">Reference proteome</keyword>
<protein>
    <submittedName>
        <fullName evidence="2">Uncharacterized protein</fullName>
    </submittedName>
</protein>
<feature type="region of interest" description="Disordered" evidence="1">
    <location>
        <begin position="1"/>
        <end position="21"/>
    </location>
</feature>
<organism evidence="2 3">
    <name type="scientific">Datura stramonium</name>
    <name type="common">Jimsonweed</name>
    <name type="synonym">Common thornapple</name>
    <dbReference type="NCBI Taxonomy" id="4076"/>
    <lineage>
        <taxon>Eukaryota</taxon>
        <taxon>Viridiplantae</taxon>
        <taxon>Streptophyta</taxon>
        <taxon>Embryophyta</taxon>
        <taxon>Tracheophyta</taxon>
        <taxon>Spermatophyta</taxon>
        <taxon>Magnoliopsida</taxon>
        <taxon>eudicotyledons</taxon>
        <taxon>Gunneridae</taxon>
        <taxon>Pentapetalae</taxon>
        <taxon>asterids</taxon>
        <taxon>lamiids</taxon>
        <taxon>Solanales</taxon>
        <taxon>Solanaceae</taxon>
        <taxon>Solanoideae</taxon>
        <taxon>Datureae</taxon>
        <taxon>Datura</taxon>
    </lineage>
</organism>
<evidence type="ECO:0000256" key="1">
    <source>
        <dbReference type="SAM" id="MobiDB-lite"/>
    </source>
</evidence>
<feature type="non-terminal residue" evidence="2">
    <location>
        <position position="55"/>
    </location>
</feature>
<comment type="caution">
    <text evidence="2">The sequence shown here is derived from an EMBL/GenBank/DDBJ whole genome shotgun (WGS) entry which is preliminary data.</text>
</comment>
<proteinExistence type="predicted"/>